<keyword evidence="6" id="KW-1185">Reference proteome</keyword>
<dbReference type="PROSITE" id="PS51193">
    <property type="entry name" value="HELICASE_ATP_BIND_2"/>
    <property type="match status" value="1"/>
</dbReference>
<dbReference type="GO" id="GO:0003678">
    <property type="term" value="F:DNA helicase activity"/>
    <property type="evidence" value="ECO:0007669"/>
    <property type="project" value="TreeGrafter"/>
</dbReference>
<evidence type="ECO:0000313" key="5">
    <source>
        <dbReference type="EMBL" id="KAK4097046.1"/>
    </source>
</evidence>
<evidence type="ECO:0000256" key="1">
    <source>
        <dbReference type="ARBA" id="ARBA00022741"/>
    </source>
</evidence>
<keyword evidence="2" id="KW-0378">Hydrolase</keyword>
<evidence type="ECO:0000313" key="6">
    <source>
        <dbReference type="Proteomes" id="UP001305647"/>
    </source>
</evidence>
<dbReference type="SUPFAM" id="SSF52540">
    <property type="entry name" value="P-loop containing nucleoside triphosphate hydrolases"/>
    <property type="match status" value="1"/>
</dbReference>
<dbReference type="GO" id="GO:0005524">
    <property type="term" value="F:ATP binding"/>
    <property type="evidence" value="ECO:0007669"/>
    <property type="project" value="UniProtKB-KW"/>
</dbReference>
<feature type="domain" description="Helicase ATP-binding" evidence="4">
    <location>
        <begin position="5"/>
        <end position="118"/>
    </location>
</feature>
<dbReference type="PANTHER" id="PTHR11472:SF41">
    <property type="entry name" value="ATP-DEPENDENT DNA HELICASE DDX11-RELATED"/>
    <property type="match status" value="1"/>
</dbReference>
<proteinExistence type="predicted"/>
<dbReference type="AlphaFoldDB" id="A0AAN6SXV9"/>
<protein>
    <recommendedName>
        <fullName evidence="4">Helicase ATP-binding domain-containing protein</fullName>
    </recommendedName>
</protein>
<gene>
    <name evidence="5" type="ORF">N658DRAFT_457687</name>
</gene>
<keyword evidence="3" id="KW-0067">ATP-binding</keyword>
<evidence type="ECO:0000256" key="2">
    <source>
        <dbReference type="ARBA" id="ARBA00022801"/>
    </source>
</evidence>
<dbReference type="InterPro" id="IPR027417">
    <property type="entry name" value="P-loop_NTPase"/>
</dbReference>
<feature type="non-terminal residue" evidence="5">
    <location>
        <position position="118"/>
    </location>
</feature>
<evidence type="ECO:0000259" key="4">
    <source>
        <dbReference type="PROSITE" id="PS51193"/>
    </source>
</evidence>
<comment type="caution">
    <text evidence="5">The sequence shown here is derived from an EMBL/GenBank/DDBJ whole genome shotgun (WGS) entry which is preliminary data.</text>
</comment>
<dbReference type="Gene3D" id="3.40.50.300">
    <property type="entry name" value="P-loop containing nucleotide triphosphate hydrolases"/>
    <property type="match status" value="1"/>
</dbReference>
<name>A0AAN6SXV9_9PEZI</name>
<evidence type="ECO:0000256" key="3">
    <source>
        <dbReference type="ARBA" id="ARBA00022840"/>
    </source>
</evidence>
<keyword evidence="1" id="KW-0547">Nucleotide-binding</keyword>
<dbReference type="PANTHER" id="PTHR11472">
    <property type="entry name" value="DNA REPAIR DEAD HELICASE RAD3/XP-D SUBFAMILY MEMBER"/>
    <property type="match status" value="1"/>
</dbReference>
<dbReference type="GO" id="GO:0005634">
    <property type="term" value="C:nucleus"/>
    <property type="evidence" value="ECO:0007669"/>
    <property type="project" value="TreeGrafter"/>
</dbReference>
<dbReference type="EMBL" id="MU863687">
    <property type="protein sequence ID" value="KAK4097046.1"/>
    <property type="molecule type" value="Genomic_DNA"/>
</dbReference>
<dbReference type="Proteomes" id="UP001305647">
    <property type="component" value="Unassembled WGS sequence"/>
</dbReference>
<dbReference type="GO" id="GO:0016787">
    <property type="term" value="F:hydrolase activity"/>
    <property type="evidence" value="ECO:0007669"/>
    <property type="project" value="UniProtKB-KW"/>
</dbReference>
<dbReference type="InterPro" id="IPR045028">
    <property type="entry name" value="DinG/Rad3-like"/>
</dbReference>
<reference evidence="5" key="2">
    <citation type="submission" date="2023-05" db="EMBL/GenBank/DDBJ databases">
        <authorList>
            <consortium name="Lawrence Berkeley National Laboratory"/>
            <person name="Steindorff A."/>
            <person name="Hensen N."/>
            <person name="Bonometti L."/>
            <person name="Westerberg I."/>
            <person name="Brannstrom I.O."/>
            <person name="Guillou S."/>
            <person name="Cros-Aarteil S."/>
            <person name="Calhoun S."/>
            <person name="Haridas S."/>
            <person name="Kuo A."/>
            <person name="Mondo S."/>
            <person name="Pangilinan J."/>
            <person name="Riley R."/>
            <person name="Labutti K."/>
            <person name="Andreopoulos B."/>
            <person name="Lipzen A."/>
            <person name="Chen C."/>
            <person name="Yanf M."/>
            <person name="Daum C."/>
            <person name="Ng V."/>
            <person name="Clum A."/>
            <person name="Ohm R."/>
            <person name="Martin F."/>
            <person name="Silar P."/>
            <person name="Natvig D."/>
            <person name="Lalanne C."/>
            <person name="Gautier V."/>
            <person name="Ament-Velasquez S.L."/>
            <person name="Kruys A."/>
            <person name="Hutchinson M.I."/>
            <person name="Powell A.J."/>
            <person name="Barry K."/>
            <person name="Miller A.N."/>
            <person name="Grigoriev I.V."/>
            <person name="Debuchy R."/>
            <person name="Gladieux P."/>
            <person name="Thoren M.H."/>
            <person name="Johannesson H."/>
        </authorList>
    </citation>
    <scope>NUCLEOTIDE SEQUENCE</scope>
    <source>
        <strain evidence="5">CBS 757.83</strain>
    </source>
</reference>
<accession>A0AAN6SXV9</accession>
<reference evidence="5" key="1">
    <citation type="journal article" date="2023" name="Mol. Phylogenet. Evol.">
        <title>Genome-scale phylogeny and comparative genomics of the fungal order Sordariales.</title>
        <authorList>
            <person name="Hensen N."/>
            <person name="Bonometti L."/>
            <person name="Westerberg I."/>
            <person name="Brannstrom I.O."/>
            <person name="Guillou S."/>
            <person name="Cros-Aarteil S."/>
            <person name="Calhoun S."/>
            <person name="Haridas S."/>
            <person name="Kuo A."/>
            <person name="Mondo S."/>
            <person name="Pangilinan J."/>
            <person name="Riley R."/>
            <person name="LaButti K."/>
            <person name="Andreopoulos B."/>
            <person name="Lipzen A."/>
            <person name="Chen C."/>
            <person name="Yan M."/>
            <person name="Daum C."/>
            <person name="Ng V."/>
            <person name="Clum A."/>
            <person name="Steindorff A."/>
            <person name="Ohm R.A."/>
            <person name="Martin F."/>
            <person name="Silar P."/>
            <person name="Natvig D.O."/>
            <person name="Lalanne C."/>
            <person name="Gautier V."/>
            <person name="Ament-Velasquez S.L."/>
            <person name="Kruys A."/>
            <person name="Hutchinson M.I."/>
            <person name="Powell A.J."/>
            <person name="Barry K."/>
            <person name="Miller A.N."/>
            <person name="Grigoriev I.V."/>
            <person name="Debuchy R."/>
            <person name="Gladieux P."/>
            <person name="Hiltunen Thoren M."/>
            <person name="Johannesson H."/>
        </authorList>
    </citation>
    <scope>NUCLEOTIDE SEQUENCE</scope>
    <source>
        <strain evidence="5">CBS 757.83</strain>
    </source>
</reference>
<sequence length="118" mass="13473">MTSNPPTNFHHPYQPYNVQLDFMRAVYDVLEKGNGQVGILESPTGTGKSLSLICAALTWLRAHKRARFEASFEATAAGMRGEPEWMVEAALRRKSGELARRWEEREAGLERVRVRERE</sequence>
<dbReference type="InterPro" id="IPR014013">
    <property type="entry name" value="Helic_SF1/SF2_ATP-bd_DinG/Rad3"/>
</dbReference>
<organism evidence="5 6">
    <name type="scientific">Parathielavia hyrcaniae</name>
    <dbReference type="NCBI Taxonomy" id="113614"/>
    <lineage>
        <taxon>Eukaryota</taxon>
        <taxon>Fungi</taxon>
        <taxon>Dikarya</taxon>
        <taxon>Ascomycota</taxon>
        <taxon>Pezizomycotina</taxon>
        <taxon>Sordariomycetes</taxon>
        <taxon>Sordariomycetidae</taxon>
        <taxon>Sordariales</taxon>
        <taxon>Chaetomiaceae</taxon>
        <taxon>Parathielavia</taxon>
    </lineage>
</organism>
<dbReference type="GO" id="GO:0034085">
    <property type="term" value="P:establishment of sister chromatid cohesion"/>
    <property type="evidence" value="ECO:0007669"/>
    <property type="project" value="TreeGrafter"/>
</dbReference>